<dbReference type="GO" id="GO:0004497">
    <property type="term" value="F:monooxygenase activity"/>
    <property type="evidence" value="ECO:0007669"/>
    <property type="project" value="UniProtKB-KW"/>
</dbReference>
<reference evidence="2 3" key="1">
    <citation type="submission" date="2015-07" db="EMBL/GenBank/DDBJ databases">
        <title>Genome sequence of Leptolinea tardivitalis DSM 16556.</title>
        <authorList>
            <person name="Hemp J."/>
            <person name="Ward L.M."/>
            <person name="Pace L.A."/>
            <person name="Fischer W.W."/>
        </authorList>
    </citation>
    <scope>NUCLEOTIDE SEQUENCE [LARGE SCALE GENOMIC DNA]</scope>
    <source>
        <strain evidence="2 3">YMTK-2</strain>
    </source>
</reference>
<dbReference type="RefSeq" id="WP_062421380.1">
    <property type="nucleotide sequence ID" value="NZ_BBYA01000008.1"/>
</dbReference>
<gene>
    <name evidence="2" type="ORF">ADM99_05505</name>
</gene>
<organism evidence="2 3">
    <name type="scientific">Leptolinea tardivitalis</name>
    <dbReference type="NCBI Taxonomy" id="229920"/>
    <lineage>
        <taxon>Bacteria</taxon>
        <taxon>Bacillati</taxon>
        <taxon>Chloroflexota</taxon>
        <taxon>Anaerolineae</taxon>
        <taxon>Anaerolineales</taxon>
        <taxon>Anaerolineaceae</taxon>
        <taxon>Leptolinea</taxon>
    </lineage>
</organism>
<accession>A0A0P6XBF0</accession>
<evidence type="ECO:0000313" key="3">
    <source>
        <dbReference type="Proteomes" id="UP000050430"/>
    </source>
</evidence>
<comment type="caution">
    <text evidence="2">The sequence shown here is derived from an EMBL/GenBank/DDBJ whole genome shotgun (WGS) entry which is preliminary data.</text>
</comment>
<evidence type="ECO:0000313" key="2">
    <source>
        <dbReference type="EMBL" id="KPL72573.1"/>
    </source>
</evidence>
<dbReference type="InterPro" id="IPR011008">
    <property type="entry name" value="Dimeric_a/b-barrel"/>
</dbReference>
<dbReference type="OrthoDB" id="9812754at2"/>
<keyword evidence="2" id="KW-0560">Oxidoreductase</keyword>
<sequence>MHIVHVFVHVKPDRIGEFISATKKNAENSLKEPGVDRFDVIQDAKDDTQFVLCEVYKSPEDAIKHKETEHYRIWRDTVTDMMVEPRNGVLYKNIFPGDDRWAS</sequence>
<dbReference type="InterPro" id="IPR007138">
    <property type="entry name" value="ABM_dom"/>
</dbReference>
<keyword evidence="2" id="KW-0503">Monooxygenase</keyword>
<keyword evidence="3" id="KW-1185">Reference proteome</keyword>
<dbReference type="PANTHER" id="PTHR33336">
    <property type="entry name" value="QUINOL MONOOXYGENASE YGIN-RELATED"/>
    <property type="match status" value="1"/>
</dbReference>
<protein>
    <submittedName>
        <fullName evidence="2">Antibiotic biosynthesis monooxygenase</fullName>
    </submittedName>
</protein>
<dbReference type="Proteomes" id="UP000050430">
    <property type="component" value="Unassembled WGS sequence"/>
</dbReference>
<dbReference type="PROSITE" id="PS51725">
    <property type="entry name" value="ABM"/>
    <property type="match status" value="1"/>
</dbReference>
<name>A0A0P6XBF0_9CHLR</name>
<dbReference type="SUPFAM" id="SSF54909">
    <property type="entry name" value="Dimeric alpha+beta barrel"/>
    <property type="match status" value="1"/>
</dbReference>
<dbReference type="STRING" id="229920.ADM99_05505"/>
<dbReference type="EMBL" id="LGCK01000007">
    <property type="protein sequence ID" value="KPL72573.1"/>
    <property type="molecule type" value="Genomic_DNA"/>
</dbReference>
<dbReference type="AlphaFoldDB" id="A0A0P6XBF0"/>
<feature type="domain" description="ABM" evidence="1">
    <location>
        <begin position="2"/>
        <end position="90"/>
    </location>
</feature>
<dbReference type="PANTHER" id="PTHR33336:SF1">
    <property type="entry name" value="(4S)-4-HYDROXY-5-PHOSPHONOOXYPENTANE-2,3-DIONE ISOMERASE"/>
    <property type="match status" value="1"/>
</dbReference>
<dbReference type="InterPro" id="IPR050744">
    <property type="entry name" value="AI-2_Isomerase_LsrG"/>
</dbReference>
<dbReference type="Gene3D" id="3.30.70.100">
    <property type="match status" value="1"/>
</dbReference>
<dbReference type="GO" id="GO:0005829">
    <property type="term" value="C:cytosol"/>
    <property type="evidence" value="ECO:0007669"/>
    <property type="project" value="TreeGrafter"/>
</dbReference>
<evidence type="ECO:0000259" key="1">
    <source>
        <dbReference type="PROSITE" id="PS51725"/>
    </source>
</evidence>
<proteinExistence type="predicted"/>
<dbReference type="Pfam" id="PF03992">
    <property type="entry name" value="ABM"/>
    <property type="match status" value="1"/>
</dbReference>